<organism evidence="1 2">
    <name type="scientific">Falsiroseomonas oleicola</name>
    <dbReference type="NCBI Taxonomy" id="2801474"/>
    <lineage>
        <taxon>Bacteria</taxon>
        <taxon>Pseudomonadati</taxon>
        <taxon>Pseudomonadota</taxon>
        <taxon>Alphaproteobacteria</taxon>
        <taxon>Acetobacterales</taxon>
        <taxon>Roseomonadaceae</taxon>
        <taxon>Falsiroseomonas</taxon>
    </lineage>
</organism>
<reference evidence="1 2" key="1">
    <citation type="submission" date="2021-01" db="EMBL/GenBank/DDBJ databases">
        <title>Roseomonas sp. nov, a bacterium isolated from an oil production mixture in Yumen Oilfield.</title>
        <authorList>
            <person name="Wu D."/>
        </authorList>
    </citation>
    <scope>NUCLEOTIDE SEQUENCE [LARGE SCALE GENOMIC DNA]</scope>
    <source>
        <strain evidence="1 2">ROY-5-3</strain>
    </source>
</reference>
<dbReference type="Proteomes" id="UP000689967">
    <property type="component" value="Unassembled WGS sequence"/>
</dbReference>
<sequence length="143" mass="14276">MSKESASGLPRAVILRGAAELVALRALVPPGSALLLSAPGAAGFLGPRPWRAMVAAAPGFADALCCGDAAGDALAALRAGCRRLVLDNACPGYHMVEGAAAEIGAILLPARPPALDLAGLDLRRADAFAKLNAWLAGSNTPAA</sequence>
<evidence type="ECO:0000313" key="1">
    <source>
        <dbReference type="EMBL" id="MBU8544931.1"/>
    </source>
</evidence>
<accession>A0ABS6HBS6</accession>
<evidence type="ECO:0000313" key="2">
    <source>
        <dbReference type="Proteomes" id="UP000689967"/>
    </source>
</evidence>
<gene>
    <name evidence="1" type="ORF">JJQ90_14520</name>
</gene>
<keyword evidence="2" id="KW-1185">Reference proteome</keyword>
<dbReference type="RefSeq" id="WP_216876599.1">
    <property type="nucleotide sequence ID" value="NZ_JAERQM010000004.1"/>
</dbReference>
<name>A0ABS6HBS6_9PROT</name>
<protein>
    <submittedName>
        <fullName evidence="1">Uncharacterized protein</fullName>
    </submittedName>
</protein>
<proteinExistence type="predicted"/>
<dbReference type="EMBL" id="JAERQM010000004">
    <property type="protein sequence ID" value="MBU8544931.1"/>
    <property type="molecule type" value="Genomic_DNA"/>
</dbReference>
<comment type="caution">
    <text evidence="1">The sequence shown here is derived from an EMBL/GenBank/DDBJ whole genome shotgun (WGS) entry which is preliminary data.</text>
</comment>